<organism evidence="1 2">
    <name type="scientific">Gelidibacter gilvus</name>
    <dbReference type="NCBI Taxonomy" id="59602"/>
    <lineage>
        <taxon>Bacteria</taxon>
        <taxon>Pseudomonadati</taxon>
        <taxon>Bacteroidota</taxon>
        <taxon>Flavobacteriia</taxon>
        <taxon>Flavobacteriales</taxon>
        <taxon>Flavobacteriaceae</taxon>
        <taxon>Gelidibacter</taxon>
    </lineage>
</organism>
<proteinExistence type="predicted"/>
<keyword evidence="2" id="KW-1185">Reference proteome</keyword>
<reference evidence="1 2" key="1">
    <citation type="submission" date="2019-01" db="EMBL/GenBank/DDBJ databases">
        <title>Genome sequence of the Antarctic species Gelidibacter gilvus ACAM 158(T).</title>
        <authorList>
            <person name="Bowman J.P."/>
        </authorList>
    </citation>
    <scope>NUCLEOTIDE SEQUENCE [LARGE SCALE GENOMIC DNA]</scope>
    <source>
        <strain evidence="1 2">IC158</strain>
    </source>
</reference>
<name>A0A4Q0XHZ8_9FLAO</name>
<dbReference type="EMBL" id="SDDZ01000006">
    <property type="protein sequence ID" value="RXJ49629.1"/>
    <property type="molecule type" value="Genomic_DNA"/>
</dbReference>
<evidence type="ECO:0000313" key="2">
    <source>
        <dbReference type="Proteomes" id="UP000289792"/>
    </source>
</evidence>
<dbReference type="AlphaFoldDB" id="A0A4Q0XHZ8"/>
<accession>A0A4Q0XHZ8</accession>
<protein>
    <submittedName>
        <fullName evidence="1">Uncharacterized protein</fullName>
    </submittedName>
</protein>
<gene>
    <name evidence="1" type="ORF">ESZ48_11520</name>
</gene>
<dbReference type="RefSeq" id="WP_129017639.1">
    <property type="nucleotide sequence ID" value="NZ_SDDZ01000006.1"/>
</dbReference>
<dbReference type="OrthoDB" id="680366at2"/>
<dbReference type="Proteomes" id="UP000289792">
    <property type="component" value="Unassembled WGS sequence"/>
</dbReference>
<sequence>MEKPVLYNSNREFEHQQWKGEIAFWKEELKSFNIKLSEFITRWGDKEVLDRIGDYQKQFIFHGGVIEDLLEALEQQEVFIMAQSDAGKLKKDTELVKKHKAFRNRMETQREIYAELKKDVFRFLENNL</sequence>
<comment type="caution">
    <text evidence="1">The sequence shown here is derived from an EMBL/GenBank/DDBJ whole genome shotgun (WGS) entry which is preliminary data.</text>
</comment>
<evidence type="ECO:0000313" key="1">
    <source>
        <dbReference type="EMBL" id="RXJ49629.1"/>
    </source>
</evidence>